<dbReference type="InterPro" id="IPR007371">
    <property type="entry name" value="TPK_catalytic"/>
</dbReference>
<dbReference type="Pfam" id="PF04263">
    <property type="entry name" value="TPK_catalytic"/>
    <property type="match status" value="1"/>
</dbReference>
<dbReference type="InterPro" id="IPR036371">
    <property type="entry name" value="TPK_B1-bd_sf"/>
</dbReference>
<dbReference type="SUPFAM" id="SSF63999">
    <property type="entry name" value="Thiamin pyrophosphokinase, catalytic domain"/>
    <property type="match status" value="1"/>
</dbReference>
<proteinExistence type="predicted"/>
<evidence type="ECO:0000256" key="5">
    <source>
        <dbReference type="NCBIfam" id="TIGR01378"/>
    </source>
</evidence>
<evidence type="ECO:0000256" key="4">
    <source>
        <dbReference type="ARBA" id="ARBA00022840"/>
    </source>
</evidence>
<dbReference type="GO" id="GO:0016301">
    <property type="term" value="F:kinase activity"/>
    <property type="evidence" value="ECO:0007669"/>
    <property type="project" value="UniProtKB-KW"/>
</dbReference>
<dbReference type="Proteomes" id="UP000823618">
    <property type="component" value="Unassembled WGS sequence"/>
</dbReference>
<dbReference type="InterPro" id="IPR006282">
    <property type="entry name" value="Thi_PPkinase"/>
</dbReference>
<dbReference type="PANTHER" id="PTHR41299">
    <property type="entry name" value="THIAMINE PYROPHOSPHOKINASE"/>
    <property type="match status" value="1"/>
</dbReference>
<dbReference type="EC" id="2.7.6.2" evidence="5"/>
<keyword evidence="3" id="KW-0418">Kinase</keyword>
<sequence length="214" mass="24119">MKILIISGGRFEEEVAKEYLKKHSFDYTIAVDGGIAYASMLGMTPDLLLGDFDTIDKNTLEEYRQKKIEMLEFPPKKDYTDTHLALITALDKKPESITILSGTGTRMDHTLANIGLLTLAVEQKVPVEMIDANNRIRMIDDQLILEKCEQRKTYISLLPYTEKVTGITLTGFQYPLENAELTIGISRGISNELVEKQGTISMKQGKLLVIESWD</sequence>
<dbReference type="SMART" id="SM00983">
    <property type="entry name" value="TPK_B1_binding"/>
    <property type="match status" value="1"/>
</dbReference>
<evidence type="ECO:0000259" key="6">
    <source>
        <dbReference type="SMART" id="SM00983"/>
    </source>
</evidence>
<evidence type="ECO:0000256" key="3">
    <source>
        <dbReference type="ARBA" id="ARBA00022777"/>
    </source>
</evidence>
<accession>A0A9D9HY68</accession>
<dbReference type="GO" id="GO:0009229">
    <property type="term" value="P:thiamine diphosphate biosynthetic process"/>
    <property type="evidence" value="ECO:0007669"/>
    <property type="project" value="InterPro"/>
</dbReference>
<keyword evidence="2" id="KW-0547">Nucleotide-binding</keyword>
<keyword evidence="4" id="KW-0067">ATP-binding</keyword>
<gene>
    <name evidence="7" type="ORF">IAC13_01865</name>
</gene>
<dbReference type="EMBL" id="JADIML010000058">
    <property type="protein sequence ID" value="MBO8462659.1"/>
    <property type="molecule type" value="Genomic_DNA"/>
</dbReference>
<keyword evidence="1 7" id="KW-0808">Transferase</keyword>
<dbReference type="Pfam" id="PF04265">
    <property type="entry name" value="TPK_B1_binding"/>
    <property type="match status" value="1"/>
</dbReference>
<dbReference type="InterPro" id="IPR007373">
    <property type="entry name" value="Thiamin_PyroPKinase_B1-bd"/>
</dbReference>
<evidence type="ECO:0000313" key="7">
    <source>
        <dbReference type="EMBL" id="MBO8462659.1"/>
    </source>
</evidence>
<dbReference type="InterPro" id="IPR036759">
    <property type="entry name" value="TPK_catalytic_sf"/>
</dbReference>
<evidence type="ECO:0000256" key="1">
    <source>
        <dbReference type="ARBA" id="ARBA00022679"/>
    </source>
</evidence>
<dbReference type="GO" id="GO:0005524">
    <property type="term" value="F:ATP binding"/>
    <property type="evidence" value="ECO:0007669"/>
    <property type="project" value="UniProtKB-KW"/>
</dbReference>
<dbReference type="CDD" id="cd07995">
    <property type="entry name" value="TPK"/>
    <property type="match status" value="1"/>
</dbReference>
<reference evidence="7" key="1">
    <citation type="submission" date="2020-10" db="EMBL/GenBank/DDBJ databases">
        <authorList>
            <person name="Gilroy R."/>
        </authorList>
    </citation>
    <scope>NUCLEOTIDE SEQUENCE</scope>
    <source>
        <strain evidence="7">E3-2379</strain>
    </source>
</reference>
<dbReference type="InterPro" id="IPR053149">
    <property type="entry name" value="TPK"/>
</dbReference>
<reference evidence="7" key="2">
    <citation type="journal article" date="2021" name="PeerJ">
        <title>Extensive microbial diversity within the chicken gut microbiome revealed by metagenomics and culture.</title>
        <authorList>
            <person name="Gilroy R."/>
            <person name="Ravi A."/>
            <person name="Getino M."/>
            <person name="Pursley I."/>
            <person name="Horton D.L."/>
            <person name="Alikhan N.F."/>
            <person name="Baker D."/>
            <person name="Gharbi K."/>
            <person name="Hall N."/>
            <person name="Watson M."/>
            <person name="Adriaenssens E.M."/>
            <person name="Foster-Nyarko E."/>
            <person name="Jarju S."/>
            <person name="Secka A."/>
            <person name="Antonio M."/>
            <person name="Oren A."/>
            <person name="Chaudhuri R.R."/>
            <person name="La Ragione R."/>
            <person name="Hildebrand F."/>
            <person name="Pallen M.J."/>
        </authorList>
    </citation>
    <scope>NUCLEOTIDE SEQUENCE</scope>
    <source>
        <strain evidence="7">E3-2379</strain>
    </source>
</reference>
<dbReference type="GO" id="GO:0004788">
    <property type="term" value="F:thiamine diphosphokinase activity"/>
    <property type="evidence" value="ECO:0007669"/>
    <property type="project" value="UniProtKB-UniRule"/>
</dbReference>
<dbReference type="PANTHER" id="PTHR41299:SF1">
    <property type="entry name" value="THIAMINE PYROPHOSPHOKINASE"/>
    <property type="match status" value="1"/>
</dbReference>
<evidence type="ECO:0000256" key="2">
    <source>
        <dbReference type="ARBA" id="ARBA00022741"/>
    </source>
</evidence>
<dbReference type="SUPFAM" id="SSF63862">
    <property type="entry name" value="Thiamin pyrophosphokinase, substrate-binding domain"/>
    <property type="match status" value="1"/>
</dbReference>
<protein>
    <recommendedName>
        <fullName evidence="5">Thiamine diphosphokinase</fullName>
        <ecNumber evidence="5">2.7.6.2</ecNumber>
    </recommendedName>
</protein>
<dbReference type="Gene3D" id="3.40.50.10240">
    <property type="entry name" value="Thiamin pyrophosphokinase, catalytic domain"/>
    <property type="match status" value="1"/>
</dbReference>
<dbReference type="AlphaFoldDB" id="A0A9D9HY68"/>
<name>A0A9D9HY68_9FIRM</name>
<dbReference type="NCBIfam" id="TIGR01378">
    <property type="entry name" value="thi_PPkinase"/>
    <property type="match status" value="1"/>
</dbReference>
<dbReference type="GO" id="GO:0030975">
    <property type="term" value="F:thiamine binding"/>
    <property type="evidence" value="ECO:0007669"/>
    <property type="project" value="InterPro"/>
</dbReference>
<evidence type="ECO:0000313" key="8">
    <source>
        <dbReference type="Proteomes" id="UP000823618"/>
    </source>
</evidence>
<feature type="domain" description="Thiamin pyrophosphokinase thiamin-binding" evidence="6">
    <location>
        <begin position="141"/>
        <end position="208"/>
    </location>
</feature>
<dbReference type="GO" id="GO:0006772">
    <property type="term" value="P:thiamine metabolic process"/>
    <property type="evidence" value="ECO:0007669"/>
    <property type="project" value="UniProtKB-UniRule"/>
</dbReference>
<comment type="caution">
    <text evidence="7">The sequence shown here is derived from an EMBL/GenBank/DDBJ whole genome shotgun (WGS) entry which is preliminary data.</text>
</comment>
<organism evidence="7 8">
    <name type="scientific">Candidatus Scybalomonas excrementavium</name>
    <dbReference type="NCBI Taxonomy" id="2840943"/>
    <lineage>
        <taxon>Bacteria</taxon>
        <taxon>Bacillati</taxon>
        <taxon>Bacillota</taxon>
        <taxon>Clostridia</taxon>
        <taxon>Lachnospirales</taxon>
        <taxon>Lachnospiraceae</taxon>
        <taxon>Lachnospiraceae incertae sedis</taxon>
        <taxon>Candidatus Scybalomonas</taxon>
    </lineage>
</organism>